<dbReference type="HAMAP" id="MF_00682">
    <property type="entry name" value="HscB"/>
    <property type="match status" value="1"/>
</dbReference>
<dbReference type="PANTHER" id="PTHR14021:SF15">
    <property type="entry name" value="IRON-SULFUR CLUSTER CO-CHAPERONE PROTEIN HSCB"/>
    <property type="match status" value="1"/>
</dbReference>
<organism evidence="9 10">
    <name type="scientific">Buchnera aphidicola</name>
    <name type="common">Artemisaphis artemisicola</name>
    <dbReference type="NCBI Taxonomy" id="1241836"/>
    <lineage>
        <taxon>Bacteria</taxon>
        <taxon>Pseudomonadati</taxon>
        <taxon>Pseudomonadota</taxon>
        <taxon>Gammaproteobacteria</taxon>
        <taxon>Enterobacterales</taxon>
        <taxon>Erwiniaceae</taxon>
        <taxon>Buchnera</taxon>
    </lineage>
</organism>
<dbReference type="GO" id="GO:0051259">
    <property type="term" value="P:protein complex oligomerization"/>
    <property type="evidence" value="ECO:0007669"/>
    <property type="project" value="InterPro"/>
</dbReference>
<dbReference type="GO" id="GO:0051087">
    <property type="term" value="F:protein-folding chaperone binding"/>
    <property type="evidence" value="ECO:0007669"/>
    <property type="project" value="InterPro"/>
</dbReference>
<reference evidence="9 10" key="1">
    <citation type="submission" date="2018-12" db="EMBL/GenBank/DDBJ databases">
        <authorList>
            <person name="Chong R.A."/>
        </authorList>
    </citation>
    <scope>NUCLEOTIDE SEQUENCE [LARGE SCALE GENOMIC DNA]</scope>
    <source>
        <strain evidence="9 10">Aar</strain>
    </source>
</reference>
<evidence type="ECO:0000256" key="5">
    <source>
        <dbReference type="ARBA" id="ARBA00025986"/>
    </source>
</evidence>
<comment type="function">
    <text evidence="4 7">Co-chaperone involved in the maturation of iron-sulfur cluster-containing proteins. Seems to help targeting proteins to be folded toward HscA.</text>
</comment>
<evidence type="ECO:0000256" key="7">
    <source>
        <dbReference type="HAMAP-Rule" id="MF_00682"/>
    </source>
</evidence>
<evidence type="ECO:0000256" key="3">
    <source>
        <dbReference type="ARBA" id="ARBA00023186"/>
    </source>
</evidence>
<dbReference type="InterPro" id="IPR001623">
    <property type="entry name" value="DnaJ_domain"/>
</dbReference>
<dbReference type="InterPro" id="IPR036386">
    <property type="entry name" value="HscB_C_sf"/>
</dbReference>
<keyword evidence="3 7" id="KW-0143">Chaperone</keyword>
<dbReference type="Gene3D" id="1.20.1280.20">
    <property type="entry name" value="HscB, C-terminal domain"/>
    <property type="match status" value="1"/>
</dbReference>
<dbReference type="SUPFAM" id="SSF46565">
    <property type="entry name" value="Chaperone J-domain"/>
    <property type="match status" value="1"/>
</dbReference>
<dbReference type="NCBIfam" id="TIGR00714">
    <property type="entry name" value="hscB"/>
    <property type="match status" value="1"/>
</dbReference>
<evidence type="ECO:0000256" key="1">
    <source>
        <dbReference type="ARBA" id="ARBA00010476"/>
    </source>
</evidence>
<dbReference type="SUPFAM" id="SSF47144">
    <property type="entry name" value="HSC20 (HSCB), C-terminal oligomerisation domain"/>
    <property type="match status" value="1"/>
</dbReference>
<protein>
    <recommendedName>
        <fullName evidence="2 7">Co-chaperone protein HscB</fullName>
    </recommendedName>
    <alternativeName>
        <fullName evidence="6 7">Hsc20</fullName>
    </alternativeName>
</protein>
<dbReference type="GO" id="GO:0001671">
    <property type="term" value="F:ATPase activator activity"/>
    <property type="evidence" value="ECO:0007669"/>
    <property type="project" value="InterPro"/>
</dbReference>
<dbReference type="Gene3D" id="1.10.287.110">
    <property type="entry name" value="DnaJ domain"/>
    <property type="match status" value="1"/>
</dbReference>
<dbReference type="GO" id="GO:0044571">
    <property type="term" value="P:[2Fe-2S] cluster assembly"/>
    <property type="evidence" value="ECO:0007669"/>
    <property type="project" value="InterPro"/>
</dbReference>
<dbReference type="CDD" id="cd06257">
    <property type="entry name" value="DnaJ"/>
    <property type="match status" value="1"/>
</dbReference>
<evidence type="ECO:0000256" key="4">
    <source>
        <dbReference type="ARBA" id="ARBA00025596"/>
    </source>
</evidence>
<evidence type="ECO:0000259" key="8">
    <source>
        <dbReference type="PROSITE" id="PS50076"/>
    </source>
</evidence>
<dbReference type="PANTHER" id="PTHR14021">
    <property type="entry name" value="IRON-SULFUR CLUSTER CO-CHAPERONE PROTEIN HSCB"/>
    <property type="match status" value="1"/>
</dbReference>
<name>A0A4D6XQW1_9GAMM</name>
<dbReference type="Pfam" id="PF07743">
    <property type="entry name" value="HSCB_C"/>
    <property type="match status" value="1"/>
</dbReference>
<dbReference type="InterPro" id="IPR004640">
    <property type="entry name" value="HscB"/>
</dbReference>
<comment type="subunit">
    <text evidence="5 7">Interacts with HscA and stimulates its ATPase activity. Interacts with IscU.</text>
</comment>
<feature type="domain" description="J" evidence="8">
    <location>
        <begin position="2"/>
        <end position="74"/>
    </location>
</feature>
<dbReference type="EMBL" id="CP034900">
    <property type="protein sequence ID" value="QCI16241.1"/>
    <property type="molecule type" value="Genomic_DNA"/>
</dbReference>
<evidence type="ECO:0000256" key="2">
    <source>
        <dbReference type="ARBA" id="ARBA00017570"/>
    </source>
</evidence>
<accession>A0A4D6XQW1</accession>
<dbReference type="OrthoDB" id="287587at2"/>
<dbReference type="PROSITE" id="PS50076">
    <property type="entry name" value="DNAJ_2"/>
    <property type="match status" value="1"/>
</dbReference>
<evidence type="ECO:0000313" key="10">
    <source>
        <dbReference type="Proteomes" id="UP000298654"/>
    </source>
</evidence>
<dbReference type="Proteomes" id="UP000298654">
    <property type="component" value="Chromosome"/>
</dbReference>
<dbReference type="SMART" id="SM00271">
    <property type="entry name" value="DnaJ"/>
    <property type="match status" value="1"/>
</dbReference>
<comment type="similarity">
    <text evidence="1 7">Belongs to the HscB family.</text>
</comment>
<gene>
    <name evidence="7 9" type="primary">hscB</name>
    <name evidence="9" type="ORF">D9V59_03035</name>
</gene>
<reference evidence="9 10" key="2">
    <citation type="submission" date="2019-05" db="EMBL/GenBank/DDBJ databases">
        <title>Genome evolution of the obligate endosymbiont Buchnera aphidicola.</title>
        <authorList>
            <person name="Moran N.A."/>
        </authorList>
    </citation>
    <scope>NUCLEOTIDE SEQUENCE [LARGE SCALE GENOMIC DNA]</scope>
    <source>
        <strain evidence="9 10">Aar</strain>
    </source>
</reference>
<dbReference type="InterPro" id="IPR009073">
    <property type="entry name" value="HscB_oligo_C"/>
</dbReference>
<evidence type="ECO:0000313" key="9">
    <source>
        <dbReference type="EMBL" id="QCI16241.1"/>
    </source>
</evidence>
<dbReference type="AlphaFoldDB" id="A0A4D6XQW1"/>
<evidence type="ECO:0000256" key="6">
    <source>
        <dbReference type="ARBA" id="ARBA00030734"/>
    </source>
</evidence>
<dbReference type="RefSeq" id="WP_158364962.1">
    <property type="nucleotide sequence ID" value="NZ_CP034900.1"/>
</dbReference>
<sequence>MNYFELFNIPKKFKINKNLLSKNYYQLQLKFHPDLFINHSSFEKKIALKKSIEINKGYNTLKNFLSRAIYLLNLYNFKIKKEVILLKNNDFLIQYFSLYEELDFLKKNSFQKFQVNFFFEKIEKKIKKYEKKIEIEFKNKNFEKVVQIIARLLFLKKIKLTLRKEQNMYLR</sequence>
<dbReference type="GO" id="GO:0006457">
    <property type="term" value="P:protein folding"/>
    <property type="evidence" value="ECO:0007669"/>
    <property type="project" value="UniProtKB-UniRule"/>
</dbReference>
<dbReference type="InterPro" id="IPR036869">
    <property type="entry name" value="J_dom_sf"/>
</dbReference>
<proteinExistence type="inferred from homology"/>